<dbReference type="SUPFAM" id="SSF88659">
    <property type="entry name" value="Sigma3 and sigma4 domains of RNA polymerase sigma factors"/>
    <property type="match status" value="1"/>
</dbReference>
<comment type="caution">
    <text evidence="9">The sequence shown here is derived from an EMBL/GenBank/DDBJ whole genome shotgun (WGS) entry which is preliminary data.</text>
</comment>
<dbReference type="InterPro" id="IPR013325">
    <property type="entry name" value="RNA_pol_sigma_r2"/>
</dbReference>
<evidence type="ECO:0000256" key="3">
    <source>
        <dbReference type="ARBA" id="ARBA00023082"/>
    </source>
</evidence>
<evidence type="ECO:0000313" key="10">
    <source>
        <dbReference type="Proteomes" id="UP000324575"/>
    </source>
</evidence>
<evidence type="ECO:0000313" key="9">
    <source>
        <dbReference type="EMBL" id="KAA6300785.1"/>
    </source>
</evidence>
<dbReference type="InterPro" id="IPR014327">
    <property type="entry name" value="RNA_pol_sigma70_bacteroid"/>
</dbReference>
<name>A0A5M8NYI0_9BACT</name>
<evidence type="ECO:0000256" key="1">
    <source>
        <dbReference type="ARBA" id="ARBA00010641"/>
    </source>
</evidence>
<sequence>MENNDYLNLKLLQQGSVPAFENLYNLYSGKLYHFILKISNRDTWQAEELVQRTFIKVWETHHCIDPDKSFISYLCVIAKNMLLNEWEHQTIEYVYQEYFKQHVSAHDYSTDKEVDLKFLEDVIDKLTKQLPPARRQIFILSRKNDYSIKEIAKKLNLAETTVQTQLTKALTFMKEQLSKY</sequence>
<evidence type="ECO:0000259" key="7">
    <source>
        <dbReference type="Pfam" id="PF04542"/>
    </source>
</evidence>
<dbReference type="InterPro" id="IPR000838">
    <property type="entry name" value="RNA_pol_sigma70_ECF_CS"/>
</dbReference>
<evidence type="ECO:0000256" key="2">
    <source>
        <dbReference type="ARBA" id="ARBA00023015"/>
    </source>
</evidence>
<dbReference type="InterPro" id="IPR036388">
    <property type="entry name" value="WH-like_DNA-bd_sf"/>
</dbReference>
<dbReference type="EMBL" id="SNRX01000048">
    <property type="protein sequence ID" value="KAA6300785.1"/>
    <property type="molecule type" value="Genomic_DNA"/>
</dbReference>
<dbReference type="PROSITE" id="PS01063">
    <property type="entry name" value="SIGMA70_ECF"/>
    <property type="match status" value="1"/>
</dbReference>
<dbReference type="NCBIfam" id="TIGR02985">
    <property type="entry name" value="Sig70_bacteroi1"/>
    <property type="match status" value="1"/>
</dbReference>
<dbReference type="GO" id="GO:0006352">
    <property type="term" value="P:DNA-templated transcription initiation"/>
    <property type="evidence" value="ECO:0007669"/>
    <property type="project" value="InterPro"/>
</dbReference>
<dbReference type="GO" id="GO:0003677">
    <property type="term" value="F:DNA binding"/>
    <property type="evidence" value="ECO:0007669"/>
    <property type="project" value="UniProtKB-KW"/>
</dbReference>
<feature type="domain" description="RNA polymerase sigma-70 region 2" evidence="7">
    <location>
        <begin position="23"/>
        <end position="89"/>
    </location>
</feature>
<dbReference type="InterPro" id="IPR039425">
    <property type="entry name" value="RNA_pol_sigma-70-like"/>
</dbReference>
<evidence type="ECO:0000256" key="4">
    <source>
        <dbReference type="ARBA" id="ARBA00023125"/>
    </source>
</evidence>
<dbReference type="NCBIfam" id="TIGR02937">
    <property type="entry name" value="sigma70-ECF"/>
    <property type="match status" value="1"/>
</dbReference>
<dbReference type="InterPro" id="IPR014284">
    <property type="entry name" value="RNA_pol_sigma-70_dom"/>
</dbReference>
<keyword evidence="4 6" id="KW-0238">DNA-binding</keyword>
<organism evidence="9 10">
    <name type="scientific">Candidatus Ordinivivax streblomastigis</name>
    <dbReference type="NCBI Taxonomy" id="2540710"/>
    <lineage>
        <taxon>Bacteria</taxon>
        <taxon>Pseudomonadati</taxon>
        <taxon>Bacteroidota</taxon>
        <taxon>Bacteroidia</taxon>
        <taxon>Bacteroidales</taxon>
        <taxon>Candidatus Ordinivivax</taxon>
    </lineage>
</organism>
<dbReference type="AlphaFoldDB" id="A0A5M8NYI0"/>
<feature type="domain" description="RNA polymerase sigma factor 70 region 4 type 2" evidence="8">
    <location>
        <begin position="123"/>
        <end position="172"/>
    </location>
</feature>
<dbReference type="PANTHER" id="PTHR43133">
    <property type="entry name" value="RNA POLYMERASE ECF-TYPE SIGMA FACTO"/>
    <property type="match status" value="1"/>
</dbReference>
<dbReference type="Gene3D" id="1.10.10.10">
    <property type="entry name" value="Winged helix-like DNA-binding domain superfamily/Winged helix DNA-binding domain"/>
    <property type="match status" value="1"/>
</dbReference>
<dbReference type="Pfam" id="PF08281">
    <property type="entry name" value="Sigma70_r4_2"/>
    <property type="match status" value="1"/>
</dbReference>
<dbReference type="SUPFAM" id="SSF88946">
    <property type="entry name" value="Sigma2 domain of RNA polymerase sigma factors"/>
    <property type="match status" value="1"/>
</dbReference>
<comment type="similarity">
    <text evidence="1 6">Belongs to the sigma-70 factor family. ECF subfamily.</text>
</comment>
<keyword evidence="5 6" id="KW-0804">Transcription</keyword>
<dbReference type="InterPro" id="IPR007627">
    <property type="entry name" value="RNA_pol_sigma70_r2"/>
</dbReference>
<dbReference type="PANTHER" id="PTHR43133:SF46">
    <property type="entry name" value="RNA POLYMERASE SIGMA-70 FACTOR ECF SUBFAMILY"/>
    <property type="match status" value="1"/>
</dbReference>
<evidence type="ECO:0000256" key="6">
    <source>
        <dbReference type="RuleBase" id="RU000716"/>
    </source>
</evidence>
<dbReference type="InterPro" id="IPR013249">
    <property type="entry name" value="RNA_pol_sigma70_r4_t2"/>
</dbReference>
<proteinExistence type="inferred from homology"/>
<gene>
    <name evidence="9" type="ORF">EZS26_003057</name>
</gene>
<dbReference type="Pfam" id="PF04542">
    <property type="entry name" value="Sigma70_r2"/>
    <property type="match status" value="1"/>
</dbReference>
<evidence type="ECO:0000259" key="8">
    <source>
        <dbReference type="Pfam" id="PF08281"/>
    </source>
</evidence>
<evidence type="ECO:0000256" key="5">
    <source>
        <dbReference type="ARBA" id="ARBA00023163"/>
    </source>
</evidence>
<keyword evidence="3 6" id="KW-0731">Sigma factor</keyword>
<dbReference type="GO" id="GO:0016987">
    <property type="term" value="F:sigma factor activity"/>
    <property type="evidence" value="ECO:0007669"/>
    <property type="project" value="UniProtKB-KW"/>
</dbReference>
<dbReference type="Proteomes" id="UP000324575">
    <property type="component" value="Unassembled WGS sequence"/>
</dbReference>
<dbReference type="Gene3D" id="1.10.1740.10">
    <property type="match status" value="1"/>
</dbReference>
<protein>
    <recommendedName>
        <fullName evidence="6">RNA polymerase sigma factor</fullName>
    </recommendedName>
</protein>
<dbReference type="InterPro" id="IPR013324">
    <property type="entry name" value="RNA_pol_sigma_r3/r4-like"/>
</dbReference>
<keyword evidence="2 6" id="KW-0805">Transcription regulation</keyword>
<reference evidence="9 10" key="1">
    <citation type="submission" date="2019-03" db="EMBL/GenBank/DDBJ databases">
        <title>Single cell metagenomics reveals metabolic interactions within the superorganism composed of flagellate Streblomastix strix and complex community of Bacteroidetes bacteria on its surface.</title>
        <authorList>
            <person name="Treitli S.C."/>
            <person name="Kolisko M."/>
            <person name="Husnik F."/>
            <person name="Keeling P."/>
            <person name="Hampl V."/>
        </authorList>
    </citation>
    <scope>NUCLEOTIDE SEQUENCE [LARGE SCALE GENOMIC DNA]</scope>
    <source>
        <strain evidence="9">St1</strain>
    </source>
</reference>
<accession>A0A5M8NYI0</accession>